<evidence type="ECO:0000256" key="3">
    <source>
        <dbReference type="ARBA" id="ARBA00023163"/>
    </source>
</evidence>
<dbReference type="Pfam" id="PF20240">
    <property type="entry name" value="DUF6597"/>
    <property type="match status" value="1"/>
</dbReference>
<proteinExistence type="predicted"/>
<evidence type="ECO:0000256" key="2">
    <source>
        <dbReference type="ARBA" id="ARBA00023125"/>
    </source>
</evidence>
<evidence type="ECO:0000256" key="1">
    <source>
        <dbReference type="ARBA" id="ARBA00023015"/>
    </source>
</evidence>
<dbReference type="SMART" id="SM00342">
    <property type="entry name" value="HTH_ARAC"/>
    <property type="match status" value="1"/>
</dbReference>
<dbReference type="Proteomes" id="UP001403385">
    <property type="component" value="Unassembled WGS sequence"/>
</dbReference>
<dbReference type="GO" id="GO:0043565">
    <property type="term" value="F:sequence-specific DNA binding"/>
    <property type="evidence" value="ECO:0007669"/>
    <property type="project" value="InterPro"/>
</dbReference>
<dbReference type="PANTHER" id="PTHR46796:SF13">
    <property type="entry name" value="HTH-TYPE TRANSCRIPTIONAL ACTIVATOR RHAS"/>
    <property type="match status" value="1"/>
</dbReference>
<keyword evidence="3" id="KW-0804">Transcription</keyword>
<keyword evidence="6" id="KW-1185">Reference proteome</keyword>
<keyword evidence="2" id="KW-0238">DNA-binding</keyword>
<dbReference type="InterPro" id="IPR050204">
    <property type="entry name" value="AraC_XylS_family_regulators"/>
</dbReference>
<dbReference type="AlphaFoldDB" id="A0AAW9SGA1"/>
<dbReference type="InterPro" id="IPR046532">
    <property type="entry name" value="DUF6597"/>
</dbReference>
<accession>A0AAW9SGA1</accession>
<dbReference type="InterPro" id="IPR018060">
    <property type="entry name" value="HTH_AraC"/>
</dbReference>
<dbReference type="GO" id="GO:0003700">
    <property type="term" value="F:DNA-binding transcription factor activity"/>
    <property type="evidence" value="ECO:0007669"/>
    <property type="project" value="InterPro"/>
</dbReference>
<organism evidence="5 6">
    <name type="scientific">Rapidithrix thailandica</name>
    <dbReference type="NCBI Taxonomy" id="413964"/>
    <lineage>
        <taxon>Bacteria</taxon>
        <taxon>Pseudomonadati</taxon>
        <taxon>Bacteroidota</taxon>
        <taxon>Cytophagia</taxon>
        <taxon>Cytophagales</taxon>
        <taxon>Flammeovirgaceae</taxon>
        <taxon>Rapidithrix</taxon>
    </lineage>
</organism>
<name>A0AAW9SGA1_9BACT</name>
<keyword evidence="1" id="KW-0805">Transcription regulation</keyword>
<evidence type="ECO:0000259" key="4">
    <source>
        <dbReference type="PROSITE" id="PS01124"/>
    </source>
</evidence>
<dbReference type="Pfam" id="PF12833">
    <property type="entry name" value="HTH_18"/>
    <property type="match status" value="1"/>
</dbReference>
<comment type="caution">
    <text evidence="5">The sequence shown here is derived from an EMBL/GenBank/DDBJ whole genome shotgun (WGS) entry which is preliminary data.</text>
</comment>
<dbReference type="Gene3D" id="1.10.10.60">
    <property type="entry name" value="Homeodomain-like"/>
    <property type="match status" value="1"/>
</dbReference>
<dbReference type="PROSITE" id="PS01124">
    <property type="entry name" value="HTH_ARAC_FAMILY_2"/>
    <property type="match status" value="1"/>
</dbReference>
<dbReference type="EMBL" id="JBDKWZ010000024">
    <property type="protein sequence ID" value="MEN7551610.1"/>
    <property type="molecule type" value="Genomic_DNA"/>
</dbReference>
<evidence type="ECO:0000313" key="5">
    <source>
        <dbReference type="EMBL" id="MEN7551610.1"/>
    </source>
</evidence>
<protein>
    <submittedName>
        <fullName evidence="5">AraC family transcriptional regulator</fullName>
    </submittedName>
</protein>
<sequence>MEGYFEIPVAPALQPFIKCYWALEVPASQQSSIRDRVPPLGFQDLLINYGDPFQIANASSTSKNELLLVGQFTKYHQLQYSGKIGLFSICFRPFGWSLLTGYPADEFTNIIVPVELLMPSIKELTSRLQEAPDNLHRVQLANSFLQKAFLEKQLSTSNIPIQSIVHTIDLSKGNIQIGDLASTYCCSVSKFERNFKHYTGLTPKQYGKLARFRQVLTTYSPHTKALDIYKLGYYDQSHFIREFKQLIGVAPKSYFSGELYLSEKCILEKADFLQSSHSRQG</sequence>
<reference evidence="5 6" key="1">
    <citation type="submission" date="2024-04" db="EMBL/GenBank/DDBJ databases">
        <title>Novel genus in family Flammeovirgaceae.</title>
        <authorList>
            <person name="Nguyen T.H."/>
            <person name="Vuong T.Q."/>
            <person name="Le H."/>
            <person name="Kim S.-G."/>
        </authorList>
    </citation>
    <scope>NUCLEOTIDE SEQUENCE [LARGE SCALE GENOMIC DNA]</scope>
    <source>
        <strain evidence="5 6">JCM 23209</strain>
    </source>
</reference>
<dbReference type="RefSeq" id="WP_346824390.1">
    <property type="nucleotide sequence ID" value="NZ_JBDKWZ010000024.1"/>
</dbReference>
<feature type="domain" description="HTH araC/xylS-type" evidence="4">
    <location>
        <begin position="169"/>
        <end position="257"/>
    </location>
</feature>
<gene>
    <name evidence="5" type="ORF">AAG747_27090</name>
</gene>
<dbReference type="PANTHER" id="PTHR46796">
    <property type="entry name" value="HTH-TYPE TRANSCRIPTIONAL ACTIVATOR RHAS-RELATED"/>
    <property type="match status" value="1"/>
</dbReference>
<evidence type="ECO:0000313" key="6">
    <source>
        <dbReference type="Proteomes" id="UP001403385"/>
    </source>
</evidence>